<evidence type="ECO:0000256" key="1">
    <source>
        <dbReference type="ARBA" id="ARBA00007992"/>
    </source>
</evidence>
<dbReference type="Gene3D" id="3.50.50.60">
    <property type="entry name" value="FAD/NAD(P)-binding domain"/>
    <property type="match status" value="1"/>
</dbReference>
<evidence type="ECO:0000313" key="7">
    <source>
        <dbReference type="EMBL" id="KAF5371004.1"/>
    </source>
</evidence>
<dbReference type="PRINTS" id="PR00420">
    <property type="entry name" value="RNGMNOXGNASE"/>
</dbReference>
<sequence>MKIIIIGAGIGGLSAYHSLQKHLSERPDVTIRVYESHRSPSSTTTNVGGGLGLAPNGLRAIASVSPKAADYIQQRGFAGPIFSFRNSSGKLLGRYWNGRKERYGFDQTMLRRATVHEALLQDIPSDRIIWGAKVQAVRETPDGVLIDFADGTSDVADLVIGADGVRSIVRECIFDNKYPATYDGLTGVGGFIPLASLFQRLRDSLGTEGVTMTFGEQGFFGYSLISPYKPGDDPEGRYIQWWSIYESPTPPSRTQAYADVRAQLLARHRSWKSPHDTPGHRVYEEIITLGCTSENDTNDTLLVLPRYVTPRMPHWCTTTGTGKVILLGDAAHAMPPDSGQGVSCAAEDGATIGLLLRHYHVTRGLDLSTALKCTASAYEDIRLKRVWRILDVAKRSGDSKKKQSWFQQWIRDLFFGILCIVPSASLNVYPSHVQTVLHL</sequence>
<dbReference type="SUPFAM" id="SSF51905">
    <property type="entry name" value="FAD/NAD(P)-binding domain"/>
    <property type="match status" value="1"/>
</dbReference>
<dbReference type="PANTHER" id="PTHR13789:SF309">
    <property type="entry name" value="PUTATIVE (AFU_ORTHOLOGUE AFUA_6G14510)-RELATED"/>
    <property type="match status" value="1"/>
</dbReference>
<keyword evidence="8" id="KW-1185">Reference proteome</keyword>
<comment type="similarity">
    <text evidence="1">Belongs to the paxM FAD-dependent monooxygenase family.</text>
</comment>
<dbReference type="Proteomes" id="UP000565441">
    <property type="component" value="Unassembled WGS sequence"/>
</dbReference>
<evidence type="ECO:0000256" key="3">
    <source>
        <dbReference type="ARBA" id="ARBA00022827"/>
    </source>
</evidence>
<dbReference type="GO" id="GO:0004497">
    <property type="term" value="F:monooxygenase activity"/>
    <property type="evidence" value="ECO:0007669"/>
    <property type="project" value="UniProtKB-KW"/>
</dbReference>
<dbReference type="AlphaFoldDB" id="A0A8H5LVI7"/>
<evidence type="ECO:0000259" key="6">
    <source>
        <dbReference type="Pfam" id="PF01494"/>
    </source>
</evidence>
<keyword evidence="5" id="KW-0503">Monooxygenase</keyword>
<dbReference type="InterPro" id="IPR036188">
    <property type="entry name" value="FAD/NAD-bd_sf"/>
</dbReference>
<keyword evidence="4" id="KW-0560">Oxidoreductase</keyword>
<proteinExistence type="inferred from homology"/>
<dbReference type="OrthoDB" id="47494at2759"/>
<accession>A0A8H5LVI7</accession>
<name>A0A8H5LVI7_9AGAR</name>
<dbReference type="GO" id="GO:0071949">
    <property type="term" value="F:FAD binding"/>
    <property type="evidence" value="ECO:0007669"/>
    <property type="project" value="InterPro"/>
</dbReference>
<keyword evidence="2" id="KW-0285">Flavoprotein</keyword>
<keyword evidence="3" id="KW-0274">FAD</keyword>
<protein>
    <recommendedName>
        <fullName evidence="6">FAD-binding domain-containing protein</fullName>
    </recommendedName>
</protein>
<dbReference type="PANTHER" id="PTHR13789">
    <property type="entry name" value="MONOOXYGENASE"/>
    <property type="match status" value="1"/>
</dbReference>
<feature type="domain" description="FAD-binding" evidence="6">
    <location>
        <begin position="318"/>
        <end position="391"/>
    </location>
</feature>
<dbReference type="Pfam" id="PF01494">
    <property type="entry name" value="FAD_binding_3"/>
    <property type="match status" value="1"/>
</dbReference>
<evidence type="ECO:0000256" key="4">
    <source>
        <dbReference type="ARBA" id="ARBA00023002"/>
    </source>
</evidence>
<dbReference type="Pfam" id="PF13450">
    <property type="entry name" value="NAD_binding_8"/>
    <property type="match status" value="1"/>
</dbReference>
<gene>
    <name evidence="7" type="ORF">D9615_009995</name>
</gene>
<evidence type="ECO:0000313" key="8">
    <source>
        <dbReference type="Proteomes" id="UP000565441"/>
    </source>
</evidence>
<dbReference type="InterPro" id="IPR050493">
    <property type="entry name" value="FAD-dep_Monooxygenase_BioMet"/>
</dbReference>
<dbReference type="InterPro" id="IPR002938">
    <property type="entry name" value="FAD-bd"/>
</dbReference>
<evidence type="ECO:0000256" key="5">
    <source>
        <dbReference type="ARBA" id="ARBA00023033"/>
    </source>
</evidence>
<reference evidence="7 8" key="1">
    <citation type="journal article" date="2020" name="ISME J.">
        <title>Uncovering the hidden diversity of litter-decomposition mechanisms in mushroom-forming fungi.</title>
        <authorList>
            <person name="Floudas D."/>
            <person name="Bentzer J."/>
            <person name="Ahren D."/>
            <person name="Johansson T."/>
            <person name="Persson P."/>
            <person name="Tunlid A."/>
        </authorList>
    </citation>
    <scope>NUCLEOTIDE SEQUENCE [LARGE SCALE GENOMIC DNA]</scope>
    <source>
        <strain evidence="7 8">CBS 661.87</strain>
    </source>
</reference>
<organism evidence="7 8">
    <name type="scientific">Tricholomella constricta</name>
    <dbReference type="NCBI Taxonomy" id="117010"/>
    <lineage>
        <taxon>Eukaryota</taxon>
        <taxon>Fungi</taxon>
        <taxon>Dikarya</taxon>
        <taxon>Basidiomycota</taxon>
        <taxon>Agaricomycotina</taxon>
        <taxon>Agaricomycetes</taxon>
        <taxon>Agaricomycetidae</taxon>
        <taxon>Agaricales</taxon>
        <taxon>Tricholomatineae</taxon>
        <taxon>Lyophyllaceae</taxon>
        <taxon>Tricholomella</taxon>
    </lineage>
</organism>
<dbReference type="EMBL" id="JAACJP010000049">
    <property type="protein sequence ID" value="KAF5371004.1"/>
    <property type="molecule type" value="Genomic_DNA"/>
</dbReference>
<evidence type="ECO:0000256" key="2">
    <source>
        <dbReference type="ARBA" id="ARBA00022630"/>
    </source>
</evidence>
<comment type="caution">
    <text evidence="7">The sequence shown here is derived from an EMBL/GenBank/DDBJ whole genome shotgun (WGS) entry which is preliminary data.</text>
</comment>